<evidence type="ECO:0000313" key="3">
    <source>
        <dbReference type="Proteomes" id="UP000503640"/>
    </source>
</evidence>
<comment type="caution">
    <text evidence="2">The sequence shown here is derived from an EMBL/GenBank/DDBJ whole genome shotgun (WGS) entry which is preliminary data.</text>
</comment>
<sequence>MLTRTIPSTGEPLPAVGLGTWQTFDVGPDAAARAPLREVLRRFFEAGARLVDSSPMYGRSEEVVGDLLRGTPWQPRALVATKVWSTGREAGEAQLAASERRMGGRLDLVQIHNLLDWQAHLPTLRAWKEAGRIRYLGVTHYALSAFDELERLVRREKLDFVQLPYSVGVRQAEARLLPAAKDSGTAVIVMRPFEGGSLFAEARRRPLPPFARELGAASWAQLFLKWILAHPAVTVAIPATANPEHLSDDLGAARGPLPDEALRRELVAYLGA</sequence>
<dbReference type="RefSeq" id="WP_176062332.1">
    <property type="nucleotide sequence ID" value="NZ_BJTG01000001.1"/>
</dbReference>
<dbReference type="PANTHER" id="PTHR43638:SF3">
    <property type="entry name" value="ALDEHYDE REDUCTASE"/>
    <property type="match status" value="1"/>
</dbReference>
<organism evidence="2 3">
    <name type="scientific">Anaeromyxobacter diazotrophicus</name>
    <dbReference type="NCBI Taxonomy" id="2590199"/>
    <lineage>
        <taxon>Bacteria</taxon>
        <taxon>Pseudomonadati</taxon>
        <taxon>Myxococcota</taxon>
        <taxon>Myxococcia</taxon>
        <taxon>Myxococcales</taxon>
        <taxon>Cystobacterineae</taxon>
        <taxon>Anaeromyxobacteraceae</taxon>
        <taxon>Anaeromyxobacter</taxon>
    </lineage>
</organism>
<accession>A0A7I9VH14</accession>
<protein>
    <submittedName>
        <fullName evidence="2">Aldo/keto reductase</fullName>
    </submittedName>
</protein>
<dbReference type="Proteomes" id="UP000503640">
    <property type="component" value="Unassembled WGS sequence"/>
</dbReference>
<dbReference type="AlphaFoldDB" id="A0A7I9VH14"/>
<feature type="domain" description="NADP-dependent oxidoreductase" evidence="1">
    <location>
        <begin position="16"/>
        <end position="262"/>
    </location>
</feature>
<dbReference type="SUPFAM" id="SSF51430">
    <property type="entry name" value="NAD(P)-linked oxidoreductase"/>
    <property type="match status" value="1"/>
</dbReference>
<dbReference type="InterPro" id="IPR023210">
    <property type="entry name" value="NADP_OxRdtase_dom"/>
</dbReference>
<keyword evidence="3" id="KW-1185">Reference proteome</keyword>
<name>A0A7I9VH14_9BACT</name>
<evidence type="ECO:0000313" key="2">
    <source>
        <dbReference type="EMBL" id="GEJ55539.1"/>
    </source>
</evidence>
<dbReference type="InterPro" id="IPR036812">
    <property type="entry name" value="NAD(P)_OxRdtase_dom_sf"/>
</dbReference>
<proteinExistence type="predicted"/>
<dbReference type="EMBL" id="BJTG01000001">
    <property type="protein sequence ID" value="GEJ55539.1"/>
    <property type="molecule type" value="Genomic_DNA"/>
</dbReference>
<dbReference type="Pfam" id="PF00248">
    <property type="entry name" value="Aldo_ket_red"/>
    <property type="match status" value="1"/>
</dbReference>
<dbReference type="CDD" id="cd19095">
    <property type="entry name" value="AKR_PA4992-like"/>
    <property type="match status" value="1"/>
</dbReference>
<dbReference type="Gene3D" id="3.20.20.100">
    <property type="entry name" value="NADP-dependent oxidoreductase domain"/>
    <property type="match status" value="1"/>
</dbReference>
<gene>
    <name evidence="2" type="ORF">AMYX_02800</name>
</gene>
<evidence type="ECO:0000259" key="1">
    <source>
        <dbReference type="Pfam" id="PF00248"/>
    </source>
</evidence>
<reference evidence="3" key="1">
    <citation type="journal article" date="2020" name="Appl. Environ. Microbiol.">
        <title>Diazotrophic Anaeromyxobacter Isolates from Soils.</title>
        <authorList>
            <person name="Masuda Y."/>
            <person name="Yamanaka H."/>
            <person name="Xu Z.X."/>
            <person name="Shiratori Y."/>
            <person name="Aono T."/>
            <person name="Amachi S."/>
            <person name="Senoo K."/>
            <person name="Itoh H."/>
        </authorList>
    </citation>
    <scope>NUCLEOTIDE SEQUENCE [LARGE SCALE GENOMIC DNA]</scope>
    <source>
        <strain evidence="3">R267</strain>
    </source>
</reference>
<dbReference type="PANTHER" id="PTHR43638">
    <property type="entry name" value="OXIDOREDUCTASE, ALDO/KETO REDUCTASE FAMILY PROTEIN"/>
    <property type="match status" value="1"/>
</dbReference>